<dbReference type="GO" id="GO:0034976">
    <property type="term" value="P:response to endoplasmic reticulum stress"/>
    <property type="evidence" value="ECO:0007669"/>
    <property type="project" value="TreeGrafter"/>
</dbReference>
<sequence>MWAMLIHYRGEDYQGPRDAKSIVDYLLSTQPSNVRFVKADSSKAKSKKSSGIDDFLATKNATLPKALLFTDKATTTPLYKALSVEFGDDRMLLGEVKKSEKEVLNMFDIQTFPTLLVISPEAGLVEYDGKLKYDALYAFLDSHSLPKQNRKTEHPKEGPKEGPKAAPPKGKYFFAWTSYIKFIRAVLVQEIESVGVLNHHRATINVIALVTEDEKAETMEILNSLNQRHGALFRFGWMAENKASSIIDKLDLVRDFPTLFIIHPGKKLYRPYIGAWDKSSISKWLEHISTGKIQTWPYQGELSVSDKQWRDEL</sequence>
<dbReference type="SUPFAM" id="SSF52833">
    <property type="entry name" value="Thioredoxin-like"/>
    <property type="match status" value="2"/>
</dbReference>
<evidence type="ECO:0000256" key="7">
    <source>
        <dbReference type="SAM" id="MobiDB-lite"/>
    </source>
</evidence>
<name>A0A8H7BHZ3_9FUNG</name>
<dbReference type="Pfam" id="PF24541">
    <property type="entry name" value="Thioredox_PDIA6_C"/>
    <property type="match status" value="1"/>
</dbReference>
<evidence type="ECO:0000256" key="6">
    <source>
        <dbReference type="ARBA" id="ARBA00023284"/>
    </source>
</evidence>
<dbReference type="Gene3D" id="3.40.30.10">
    <property type="entry name" value="Glutaredoxin"/>
    <property type="match status" value="2"/>
</dbReference>
<dbReference type="PANTHER" id="PTHR45815:SF3">
    <property type="entry name" value="PROTEIN DISULFIDE-ISOMERASE A6"/>
    <property type="match status" value="1"/>
</dbReference>
<dbReference type="GO" id="GO:0005788">
    <property type="term" value="C:endoplasmic reticulum lumen"/>
    <property type="evidence" value="ECO:0007669"/>
    <property type="project" value="UniProtKB-SubCell"/>
</dbReference>
<evidence type="ECO:0000313" key="10">
    <source>
        <dbReference type="Proteomes" id="UP000605846"/>
    </source>
</evidence>
<dbReference type="AlphaFoldDB" id="A0A8H7BHZ3"/>
<reference evidence="9" key="1">
    <citation type="submission" date="2020-01" db="EMBL/GenBank/DDBJ databases">
        <title>Genome Sequencing of Three Apophysomyces-Like Fungal Strains Confirms a Novel Fungal Genus in the Mucoromycota with divergent Burkholderia-like Endosymbiotic Bacteria.</title>
        <authorList>
            <person name="Stajich J.E."/>
            <person name="Macias A.M."/>
            <person name="Carter-House D."/>
            <person name="Lovett B."/>
            <person name="Kasson L.R."/>
            <person name="Berry K."/>
            <person name="Grigoriev I."/>
            <person name="Chang Y."/>
            <person name="Spatafora J."/>
            <person name="Kasson M.T."/>
        </authorList>
    </citation>
    <scope>NUCLEOTIDE SEQUENCE</scope>
    <source>
        <strain evidence="9">NRRL A-21654</strain>
    </source>
</reference>
<dbReference type="GO" id="GO:0003756">
    <property type="term" value="F:protein disulfide isomerase activity"/>
    <property type="evidence" value="ECO:0007669"/>
    <property type="project" value="UniProtKB-EC"/>
</dbReference>
<dbReference type="Proteomes" id="UP000605846">
    <property type="component" value="Unassembled WGS sequence"/>
</dbReference>
<feature type="region of interest" description="Disordered" evidence="7">
    <location>
        <begin position="147"/>
        <end position="166"/>
    </location>
</feature>
<comment type="subcellular location">
    <subcellularLocation>
        <location evidence="2">Endoplasmic reticulum lumen</location>
    </subcellularLocation>
</comment>
<proteinExistence type="predicted"/>
<keyword evidence="4" id="KW-1015">Disulfide bond</keyword>
<protein>
    <recommendedName>
        <fullName evidence="3">protein disulfide-isomerase</fullName>
        <ecNumber evidence="3">5.3.4.1</ecNumber>
    </recommendedName>
</protein>
<evidence type="ECO:0000256" key="2">
    <source>
        <dbReference type="ARBA" id="ARBA00004319"/>
    </source>
</evidence>
<evidence type="ECO:0000256" key="4">
    <source>
        <dbReference type="ARBA" id="ARBA00023157"/>
    </source>
</evidence>
<feature type="compositionally biased region" description="Basic and acidic residues" evidence="7">
    <location>
        <begin position="150"/>
        <end position="163"/>
    </location>
</feature>
<evidence type="ECO:0000256" key="3">
    <source>
        <dbReference type="ARBA" id="ARBA00012723"/>
    </source>
</evidence>
<gene>
    <name evidence="9" type="primary">MPD1</name>
    <name evidence="9" type="ORF">EC973_003466</name>
</gene>
<evidence type="ECO:0000313" key="9">
    <source>
        <dbReference type="EMBL" id="KAF7722282.1"/>
    </source>
</evidence>
<dbReference type="InterPro" id="IPR057305">
    <property type="entry name" value="Thioredox_PDIA6_C"/>
</dbReference>
<comment type="catalytic activity">
    <reaction evidence="1">
        <text>Catalyzes the rearrangement of -S-S- bonds in proteins.</text>
        <dbReference type="EC" id="5.3.4.1"/>
    </reaction>
</comment>
<organism evidence="9 10">
    <name type="scientific">Apophysomyces ossiformis</name>
    <dbReference type="NCBI Taxonomy" id="679940"/>
    <lineage>
        <taxon>Eukaryota</taxon>
        <taxon>Fungi</taxon>
        <taxon>Fungi incertae sedis</taxon>
        <taxon>Mucoromycota</taxon>
        <taxon>Mucoromycotina</taxon>
        <taxon>Mucoromycetes</taxon>
        <taxon>Mucorales</taxon>
        <taxon>Mucorineae</taxon>
        <taxon>Mucoraceae</taxon>
        <taxon>Apophysomyces</taxon>
    </lineage>
</organism>
<dbReference type="OrthoDB" id="427280at2759"/>
<evidence type="ECO:0000259" key="8">
    <source>
        <dbReference type="Pfam" id="PF24541"/>
    </source>
</evidence>
<keyword evidence="6" id="KW-0676">Redox-active center</keyword>
<dbReference type="GO" id="GO:0015035">
    <property type="term" value="F:protein-disulfide reductase activity"/>
    <property type="evidence" value="ECO:0007669"/>
    <property type="project" value="TreeGrafter"/>
</dbReference>
<comment type="caution">
    <text evidence="9">The sequence shown here is derived from an EMBL/GenBank/DDBJ whole genome shotgun (WGS) entry which is preliminary data.</text>
</comment>
<evidence type="ECO:0000256" key="1">
    <source>
        <dbReference type="ARBA" id="ARBA00001182"/>
    </source>
</evidence>
<feature type="domain" description="PDIA6-like C-terminal thioredoxin-like" evidence="8">
    <location>
        <begin position="202"/>
        <end position="292"/>
    </location>
</feature>
<keyword evidence="5 9" id="KW-0413">Isomerase</keyword>
<dbReference type="EMBL" id="JABAYA010000203">
    <property type="protein sequence ID" value="KAF7722282.1"/>
    <property type="molecule type" value="Genomic_DNA"/>
</dbReference>
<keyword evidence="10" id="KW-1185">Reference proteome</keyword>
<accession>A0A8H7BHZ3</accession>
<dbReference type="PANTHER" id="PTHR45815">
    <property type="entry name" value="PROTEIN DISULFIDE-ISOMERASE A6"/>
    <property type="match status" value="1"/>
</dbReference>
<dbReference type="InterPro" id="IPR036249">
    <property type="entry name" value="Thioredoxin-like_sf"/>
</dbReference>
<dbReference type="EC" id="5.3.4.1" evidence="3"/>
<evidence type="ECO:0000256" key="5">
    <source>
        <dbReference type="ARBA" id="ARBA00023235"/>
    </source>
</evidence>